<accession>A0ABW1P4P2</accession>
<dbReference type="Proteomes" id="UP001596220">
    <property type="component" value="Unassembled WGS sequence"/>
</dbReference>
<dbReference type="RefSeq" id="WP_380636529.1">
    <property type="nucleotide sequence ID" value="NZ_JBHSQO010000013.1"/>
</dbReference>
<proteinExistence type="predicted"/>
<comment type="caution">
    <text evidence="1">The sequence shown here is derived from an EMBL/GenBank/DDBJ whole genome shotgun (WGS) entry which is preliminary data.</text>
</comment>
<organism evidence="1 2">
    <name type="scientific">Saccharothrix lopnurensis</name>
    <dbReference type="NCBI Taxonomy" id="1670621"/>
    <lineage>
        <taxon>Bacteria</taxon>
        <taxon>Bacillati</taxon>
        <taxon>Actinomycetota</taxon>
        <taxon>Actinomycetes</taxon>
        <taxon>Pseudonocardiales</taxon>
        <taxon>Pseudonocardiaceae</taxon>
        <taxon>Saccharothrix</taxon>
    </lineage>
</organism>
<dbReference type="EMBL" id="JBHSQO010000013">
    <property type="protein sequence ID" value="MFC6090565.1"/>
    <property type="molecule type" value="Genomic_DNA"/>
</dbReference>
<protein>
    <submittedName>
        <fullName evidence="1">Uncharacterized protein</fullName>
    </submittedName>
</protein>
<evidence type="ECO:0000313" key="1">
    <source>
        <dbReference type="EMBL" id="MFC6090565.1"/>
    </source>
</evidence>
<gene>
    <name evidence="1" type="ORF">ACFP3R_14865</name>
</gene>
<reference evidence="2" key="1">
    <citation type="journal article" date="2019" name="Int. J. Syst. Evol. Microbiol.">
        <title>The Global Catalogue of Microorganisms (GCM) 10K type strain sequencing project: providing services to taxonomists for standard genome sequencing and annotation.</title>
        <authorList>
            <consortium name="The Broad Institute Genomics Platform"/>
            <consortium name="The Broad Institute Genome Sequencing Center for Infectious Disease"/>
            <person name="Wu L."/>
            <person name="Ma J."/>
        </authorList>
    </citation>
    <scope>NUCLEOTIDE SEQUENCE [LARGE SCALE GENOMIC DNA]</scope>
    <source>
        <strain evidence="2">CGMCC 4.7246</strain>
    </source>
</reference>
<evidence type="ECO:0000313" key="2">
    <source>
        <dbReference type="Proteomes" id="UP001596220"/>
    </source>
</evidence>
<sequence>MSYRVESATDELEAAMLHLRKTLRGVPVDVPGFKASYEKARKATGELLVALTDSKSKVRAD</sequence>
<name>A0ABW1P4P2_9PSEU</name>
<keyword evidence="2" id="KW-1185">Reference proteome</keyword>